<evidence type="ECO:0000256" key="5">
    <source>
        <dbReference type="SAM" id="SignalP"/>
    </source>
</evidence>
<evidence type="ECO:0000256" key="1">
    <source>
        <dbReference type="ARBA" id="ARBA00022723"/>
    </source>
</evidence>
<dbReference type="Gene3D" id="2.60.40.420">
    <property type="entry name" value="Cupredoxins - blue copper proteins"/>
    <property type="match status" value="3"/>
</dbReference>
<dbReference type="PANTHER" id="PTHR11709:SF394">
    <property type="entry name" value="FI03373P-RELATED"/>
    <property type="match status" value="1"/>
</dbReference>
<sequence>MPSMTRRTFVRGIAGLAGAVALGGLAACGSTGPGPRTVGPRSAAVLEAERARRVAGRSTVTARLTPRPVTVDLGGRTVRTWAYGDELPGPLLRATAGDLLKVTVDNQLPAETSVHWHGLALRNDMDGVPHLTQDPIAAAGSFAYEFVAPHPGTYFYHPHTGVQLDRGLYGALVIDDPAEPGDYDDEWVVVLDDWIDGTGRTPDDVYTELTKNNGSGGEDSGDSMEGMDHGPMDMGDDMDMEDMPGMEESMSSPLLGGAGDVDYPHYLVNGRMPDAPQQLTARPGQRVRVRFVNAGTDTAFRVAVGGHRMTVTHSDGFPVTPVTTDALLLGMGERFDVTLTLGDGVFPLVASAEGKKGHGRALVRTGGGRAPSADAKIPELSRRVLLGTELTAADSVLLPAGKVDRRHDVTLGGSMSPYRWTLNGATFPDAPPLPVRSGERVRLRFVNDTMMFHPMHLHGHTFGLVDGGARKDTVIVRPKETLEVDFDTDNPGQWALHCHNILHGEAGMMTSLSYRA</sequence>
<dbReference type="PROSITE" id="PS51257">
    <property type="entry name" value="PROKAR_LIPOPROTEIN"/>
    <property type="match status" value="1"/>
</dbReference>
<dbReference type="SUPFAM" id="SSF49503">
    <property type="entry name" value="Cupredoxins"/>
    <property type="match status" value="3"/>
</dbReference>
<evidence type="ECO:0000259" key="6">
    <source>
        <dbReference type="Pfam" id="PF00394"/>
    </source>
</evidence>
<organism evidence="9 10">
    <name type="scientific">Promicromonospora aerolata</name>
    <dbReference type="NCBI Taxonomy" id="195749"/>
    <lineage>
        <taxon>Bacteria</taxon>
        <taxon>Bacillati</taxon>
        <taxon>Actinomycetota</taxon>
        <taxon>Actinomycetes</taxon>
        <taxon>Micrococcales</taxon>
        <taxon>Promicromonosporaceae</taxon>
        <taxon>Promicromonospora</taxon>
    </lineage>
</organism>
<feature type="domain" description="Plastocyanin-like" evidence="8">
    <location>
        <begin position="74"/>
        <end position="178"/>
    </location>
</feature>
<accession>A0ABW4VAN4</accession>
<reference evidence="10" key="1">
    <citation type="journal article" date="2019" name="Int. J. Syst. Evol. Microbiol.">
        <title>The Global Catalogue of Microorganisms (GCM) 10K type strain sequencing project: providing services to taxonomists for standard genome sequencing and annotation.</title>
        <authorList>
            <consortium name="The Broad Institute Genomics Platform"/>
            <consortium name="The Broad Institute Genome Sequencing Center for Infectious Disease"/>
            <person name="Wu L."/>
            <person name="Ma J."/>
        </authorList>
    </citation>
    <scope>NUCLEOTIDE SEQUENCE [LARGE SCALE GENOMIC DNA]</scope>
    <source>
        <strain evidence="10">CCM 7043</strain>
    </source>
</reference>
<protein>
    <submittedName>
        <fullName evidence="9">Multicopper oxidase family protein</fullName>
    </submittedName>
</protein>
<dbReference type="InterPro" id="IPR045087">
    <property type="entry name" value="Cu-oxidase_fam"/>
</dbReference>
<evidence type="ECO:0000256" key="4">
    <source>
        <dbReference type="SAM" id="MobiDB-lite"/>
    </source>
</evidence>
<evidence type="ECO:0000259" key="7">
    <source>
        <dbReference type="Pfam" id="PF07731"/>
    </source>
</evidence>
<dbReference type="PROSITE" id="PS00079">
    <property type="entry name" value="MULTICOPPER_OXIDASE1"/>
    <property type="match status" value="1"/>
</dbReference>
<name>A0ABW4VAN4_9MICO</name>
<evidence type="ECO:0000256" key="3">
    <source>
        <dbReference type="ARBA" id="ARBA00023008"/>
    </source>
</evidence>
<dbReference type="CDD" id="cd13870">
    <property type="entry name" value="CuRO_2_CopA_like_1"/>
    <property type="match status" value="1"/>
</dbReference>
<evidence type="ECO:0000256" key="2">
    <source>
        <dbReference type="ARBA" id="ARBA00023002"/>
    </source>
</evidence>
<evidence type="ECO:0000313" key="9">
    <source>
        <dbReference type="EMBL" id="MFD2027307.1"/>
    </source>
</evidence>
<dbReference type="InterPro" id="IPR033138">
    <property type="entry name" value="Cu_oxidase_CS"/>
</dbReference>
<dbReference type="InterPro" id="IPR002355">
    <property type="entry name" value="Cu_oxidase_Cu_BS"/>
</dbReference>
<dbReference type="Pfam" id="PF07732">
    <property type="entry name" value="Cu-oxidase_3"/>
    <property type="match status" value="1"/>
</dbReference>
<dbReference type="Pfam" id="PF00394">
    <property type="entry name" value="Cu-oxidase"/>
    <property type="match status" value="1"/>
</dbReference>
<dbReference type="InterPro" id="IPR008972">
    <property type="entry name" value="Cupredoxin"/>
</dbReference>
<feature type="region of interest" description="Disordered" evidence="4">
    <location>
        <begin position="202"/>
        <end position="235"/>
    </location>
</feature>
<feature type="signal peptide" evidence="5">
    <location>
        <begin position="1"/>
        <end position="26"/>
    </location>
</feature>
<dbReference type="CDD" id="cd13861">
    <property type="entry name" value="CuRO_1_CumA_like"/>
    <property type="match status" value="1"/>
</dbReference>
<gene>
    <name evidence="9" type="ORF">ACFSL2_17480</name>
</gene>
<feature type="chain" id="PRO_5047109008" evidence="5">
    <location>
        <begin position="27"/>
        <end position="516"/>
    </location>
</feature>
<dbReference type="RefSeq" id="WP_377199057.1">
    <property type="nucleotide sequence ID" value="NZ_JBHUHF010000001.1"/>
</dbReference>
<dbReference type="PANTHER" id="PTHR11709">
    <property type="entry name" value="MULTI-COPPER OXIDASE"/>
    <property type="match status" value="1"/>
</dbReference>
<dbReference type="InterPro" id="IPR001117">
    <property type="entry name" value="Cu-oxidase_2nd"/>
</dbReference>
<dbReference type="PROSITE" id="PS51318">
    <property type="entry name" value="TAT"/>
    <property type="match status" value="1"/>
</dbReference>
<dbReference type="InterPro" id="IPR011706">
    <property type="entry name" value="Cu-oxidase_C"/>
</dbReference>
<evidence type="ECO:0000313" key="10">
    <source>
        <dbReference type="Proteomes" id="UP001597338"/>
    </source>
</evidence>
<dbReference type="Pfam" id="PF07731">
    <property type="entry name" value="Cu-oxidase_2"/>
    <property type="match status" value="1"/>
</dbReference>
<keyword evidence="10" id="KW-1185">Reference proteome</keyword>
<keyword evidence="1" id="KW-0479">Metal-binding</keyword>
<keyword evidence="5" id="KW-0732">Signal</keyword>
<keyword evidence="3" id="KW-0186">Copper</keyword>
<feature type="domain" description="Plastocyanin-like" evidence="6">
    <location>
        <begin position="265"/>
        <end position="358"/>
    </location>
</feature>
<dbReference type="InterPro" id="IPR006311">
    <property type="entry name" value="TAT_signal"/>
</dbReference>
<evidence type="ECO:0000259" key="8">
    <source>
        <dbReference type="Pfam" id="PF07732"/>
    </source>
</evidence>
<dbReference type="InterPro" id="IPR034279">
    <property type="entry name" value="CuRO_3_CopA"/>
</dbReference>
<dbReference type="Proteomes" id="UP001597338">
    <property type="component" value="Unassembled WGS sequence"/>
</dbReference>
<dbReference type="CDD" id="cd13896">
    <property type="entry name" value="CuRO_3_CopA"/>
    <property type="match status" value="1"/>
</dbReference>
<dbReference type="PROSITE" id="PS00080">
    <property type="entry name" value="MULTICOPPER_OXIDASE2"/>
    <property type="match status" value="1"/>
</dbReference>
<dbReference type="EMBL" id="JBHUHF010000001">
    <property type="protein sequence ID" value="MFD2027307.1"/>
    <property type="molecule type" value="Genomic_DNA"/>
</dbReference>
<proteinExistence type="predicted"/>
<comment type="caution">
    <text evidence="9">The sequence shown here is derived from an EMBL/GenBank/DDBJ whole genome shotgun (WGS) entry which is preliminary data.</text>
</comment>
<keyword evidence="2" id="KW-0560">Oxidoreductase</keyword>
<feature type="domain" description="Plastocyanin-like" evidence="7">
    <location>
        <begin position="412"/>
        <end position="512"/>
    </location>
</feature>
<dbReference type="InterPro" id="IPR011707">
    <property type="entry name" value="Cu-oxidase-like_N"/>
</dbReference>